<accession>A0A5B7FI65</accession>
<comment type="caution">
    <text evidence="1">The sequence shown here is derived from an EMBL/GenBank/DDBJ whole genome shotgun (WGS) entry which is preliminary data.</text>
</comment>
<sequence>MRVSGSEEKKVQIVMRINKLRVQDLPDLATRRTELTRHRPNLTRRK</sequence>
<proteinExistence type="predicted"/>
<organism evidence="1 2">
    <name type="scientific">Portunus trituberculatus</name>
    <name type="common">Swimming crab</name>
    <name type="synonym">Neptunus trituberculatus</name>
    <dbReference type="NCBI Taxonomy" id="210409"/>
    <lineage>
        <taxon>Eukaryota</taxon>
        <taxon>Metazoa</taxon>
        <taxon>Ecdysozoa</taxon>
        <taxon>Arthropoda</taxon>
        <taxon>Crustacea</taxon>
        <taxon>Multicrustacea</taxon>
        <taxon>Malacostraca</taxon>
        <taxon>Eumalacostraca</taxon>
        <taxon>Eucarida</taxon>
        <taxon>Decapoda</taxon>
        <taxon>Pleocyemata</taxon>
        <taxon>Brachyura</taxon>
        <taxon>Eubrachyura</taxon>
        <taxon>Portunoidea</taxon>
        <taxon>Portunidae</taxon>
        <taxon>Portuninae</taxon>
        <taxon>Portunus</taxon>
    </lineage>
</organism>
<reference evidence="1 2" key="1">
    <citation type="submission" date="2019-05" db="EMBL/GenBank/DDBJ databases">
        <title>Another draft genome of Portunus trituberculatus and its Hox gene families provides insights of decapod evolution.</title>
        <authorList>
            <person name="Jeong J.-H."/>
            <person name="Song I."/>
            <person name="Kim S."/>
            <person name="Choi T."/>
            <person name="Kim D."/>
            <person name="Ryu S."/>
            <person name="Kim W."/>
        </authorList>
    </citation>
    <scope>NUCLEOTIDE SEQUENCE [LARGE SCALE GENOMIC DNA]</scope>
    <source>
        <tissue evidence="1">Muscle</tissue>
    </source>
</reference>
<keyword evidence="2" id="KW-1185">Reference proteome</keyword>
<protein>
    <submittedName>
        <fullName evidence="1">Uncharacterized protein</fullName>
    </submittedName>
</protein>
<dbReference type="EMBL" id="VSRR010006145">
    <property type="protein sequence ID" value="MPC44144.1"/>
    <property type="molecule type" value="Genomic_DNA"/>
</dbReference>
<gene>
    <name evidence="1" type="ORF">E2C01_037808</name>
</gene>
<evidence type="ECO:0000313" key="2">
    <source>
        <dbReference type="Proteomes" id="UP000324222"/>
    </source>
</evidence>
<dbReference type="AlphaFoldDB" id="A0A5B7FI65"/>
<dbReference type="Proteomes" id="UP000324222">
    <property type="component" value="Unassembled WGS sequence"/>
</dbReference>
<name>A0A5B7FI65_PORTR</name>
<evidence type="ECO:0000313" key="1">
    <source>
        <dbReference type="EMBL" id="MPC44144.1"/>
    </source>
</evidence>